<comment type="caution">
    <text evidence="1">The sequence shown here is derived from an EMBL/GenBank/DDBJ whole genome shotgun (WGS) entry which is preliminary data.</text>
</comment>
<name>A0AAU9Q6M1_9VIBR</name>
<reference evidence="1" key="1">
    <citation type="submission" date="2022-01" db="EMBL/GenBank/DDBJ databases">
        <authorList>
            <person name="Lagorce A."/>
        </authorList>
    </citation>
    <scope>NUCLEOTIDE SEQUENCE</scope>
    <source>
        <strain evidence="1">Th15_F1_D04</strain>
    </source>
</reference>
<dbReference type="RefSeq" id="WP_409931137.1">
    <property type="nucleotide sequence ID" value="NZ_CAKMTQ010000021.1"/>
</dbReference>
<dbReference type="EMBL" id="CAKMTQ010000021">
    <property type="protein sequence ID" value="CAH1530440.1"/>
    <property type="molecule type" value="Genomic_DNA"/>
</dbReference>
<protein>
    <submittedName>
        <fullName evidence="1">Uncharacterized protein</fullName>
    </submittedName>
</protein>
<evidence type="ECO:0000313" key="1">
    <source>
        <dbReference type="EMBL" id="CAH1530440.1"/>
    </source>
</evidence>
<sequence length="243" mass="27495">MWKVKSLTHKQVEVTQLLSMGAILNEPENKPTVTLKNAEHEFCSCSYDWYFSRWGPIAIEHYAIFMSLMNPYPIKEWSQSKEFEALSDTVRSHVSLQSSSPLVYEAFHCIKLPTEPLPAWLDKAIPIVIQLAFDRQYYEFRALVTEDFIPLLKRARSGTAYAPNLAILQEYSARVAELALSSDEISQLSVGDVLLFNDVRLEGAIGGTVQFGNLQLSPYQVSTFNKQYRITVLSPRGNDGHTG</sequence>
<evidence type="ECO:0000313" key="2">
    <source>
        <dbReference type="Proteomes" id="UP001295420"/>
    </source>
</evidence>
<gene>
    <name evidence="1" type="ORF">THF1D04_280045</name>
</gene>
<dbReference type="AlphaFoldDB" id="A0AAU9Q6M1"/>
<proteinExistence type="predicted"/>
<accession>A0AAU9Q6M1</accession>
<organism evidence="1 2">
    <name type="scientific">Vibrio owensii</name>
    <dbReference type="NCBI Taxonomy" id="696485"/>
    <lineage>
        <taxon>Bacteria</taxon>
        <taxon>Pseudomonadati</taxon>
        <taxon>Pseudomonadota</taxon>
        <taxon>Gammaproteobacteria</taxon>
        <taxon>Vibrionales</taxon>
        <taxon>Vibrionaceae</taxon>
        <taxon>Vibrio</taxon>
    </lineage>
</organism>
<dbReference type="Proteomes" id="UP001295420">
    <property type="component" value="Unassembled WGS sequence"/>
</dbReference>